<dbReference type="SUPFAM" id="SSF48452">
    <property type="entry name" value="TPR-like"/>
    <property type="match status" value="2"/>
</dbReference>
<dbReference type="OrthoDB" id="8577169at2"/>
<gene>
    <name evidence="14" type="ORF">SAMN05216552_10773</name>
</gene>
<dbReference type="AlphaFoldDB" id="A0A1I7M7C6"/>
<dbReference type="Pfam" id="PF00072">
    <property type="entry name" value="Response_reg"/>
    <property type="match status" value="1"/>
</dbReference>
<dbReference type="CDD" id="cd00082">
    <property type="entry name" value="HisKA"/>
    <property type="match status" value="1"/>
</dbReference>
<comment type="function">
    <text evidence="7">Member of the two-component regulatory system BvgS/BvgA. Phosphorylates BvgA via a four-step phosphorelay in response to environmental signals.</text>
</comment>
<dbReference type="SUPFAM" id="SSF47384">
    <property type="entry name" value="Homodimeric domain of signal transducing histidine kinase"/>
    <property type="match status" value="1"/>
</dbReference>
<evidence type="ECO:0000256" key="9">
    <source>
        <dbReference type="PROSITE-ProRule" id="PRU00169"/>
    </source>
</evidence>
<dbReference type="FunFam" id="3.30.565.10:FF:000010">
    <property type="entry name" value="Sensor histidine kinase RcsC"/>
    <property type="match status" value="1"/>
</dbReference>
<dbReference type="Pfam" id="PF08448">
    <property type="entry name" value="PAS_4"/>
    <property type="match status" value="1"/>
</dbReference>
<evidence type="ECO:0000256" key="6">
    <source>
        <dbReference type="ARBA" id="ARBA00023026"/>
    </source>
</evidence>
<evidence type="ECO:0000256" key="8">
    <source>
        <dbReference type="ARBA" id="ARBA00070152"/>
    </source>
</evidence>
<feature type="coiled-coil region" evidence="10">
    <location>
        <begin position="461"/>
        <end position="491"/>
    </location>
</feature>
<keyword evidence="4" id="KW-0732">Signal</keyword>
<dbReference type="PROSITE" id="PS50109">
    <property type="entry name" value="HIS_KIN"/>
    <property type="match status" value="1"/>
</dbReference>
<dbReference type="InterPro" id="IPR011006">
    <property type="entry name" value="CheY-like_superfamily"/>
</dbReference>
<dbReference type="PROSITE" id="PS50113">
    <property type="entry name" value="PAC"/>
    <property type="match status" value="1"/>
</dbReference>
<dbReference type="PROSITE" id="PS50110">
    <property type="entry name" value="RESPONSE_REGULATORY"/>
    <property type="match status" value="1"/>
</dbReference>
<dbReference type="RefSeq" id="WP_093561601.1">
    <property type="nucleotide sequence ID" value="NZ_FPBO01000077.1"/>
</dbReference>
<dbReference type="SMART" id="SM00388">
    <property type="entry name" value="HisKA"/>
    <property type="match status" value="1"/>
</dbReference>
<dbReference type="STRING" id="1035707.SAMN05216552_10773"/>
<dbReference type="SMART" id="SM00448">
    <property type="entry name" value="REC"/>
    <property type="match status" value="1"/>
</dbReference>
<keyword evidence="5" id="KW-0902">Two-component regulatory system</keyword>
<dbReference type="EMBL" id="FPBO01000077">
    <property type="protein sequence ID" value="SFV17849.1"/>
    <property type="molecule type" value="Genomic_DNA"/>
</dbReference>
<dbReference type="Gene3D" id="1.25.40.10">
    <property type="entry name" value="Tetratricopeptide repeat domain"/>
    <property type="match status" value="2"/>
</dbReference>
<feature type="domain" description="Histidine kinase" evidence="11">
    <location>
        <begin position="633"/>
        <end position="850"/>
    </location>
</feature>
<dbReference type="InterPro" id="IPR005467">
    <property type="entry name" value="His_kinase_dom"/>
</dbReference>
<dbReference type="SMART" id="SM00028">
    <property type="entry name" value="TPR"/>
    <property type="match status" value="5"/>
</dbReference>
<dbReference type="InterPro" id="IPR036097">
    <property type="entry name" value="HisK_dim/P_sf"/>
</dbReference>
<proteinExistence type="predicted"/>
<dbReference type="SUPFAM" id="SSF55874">
    <property type="entry name" value="ATPase domain of HSP90 chaperone/DNA topoisomerase II/histidine kinase"/>
    <property type="match status" value="1"/>
</dbReference>
<dbReference type="InterPro" id="IPR011990">
    <property type="entry name" value="TPR-like_helical_dom_sf"/>
</dbReference>
<dbReference type="SUPFAM" id="SSF52172">
    <property type="entry name" value="CheY-like"/>
    <property type="match status" value="1"/>
</dbReference>
<dbReference type="CDD" id="cd16922">
    <property type="entry name" value="HATPase_EvgS-ArcB-TorS-like"/>
    <property type="match status" value="1"/>
</dbReference>
<evidence type="ECO:0000259" key="12">
    <source>
        <dbReference type="PROSITE" id="PS50110"/>
    </source>
</evidence>
<dbReference type="InterPro" id="IPR000700">
    <property type="entry name" value="PAS-assoc_C"/>
</dbReference>
<keyword evidence="10" id="KW-0175">Coiled coil</keyword>
<keyword evidence="3 9" id="KW-0597">Phosphoprotein</keyword>
<comment type="catalytic activity">
    <reaction evidence="1">
        <text>ATP + protein L-histidine = ADP + protein N-phospho-L-histidine.</text>
        <dbReference type="EC" id="2.7.13.3"/>
    </reaction>
</comment>
<protein>
    <recommendedName>
        <fullName evidence="8">Virulence sensor protein BvgS</fullName>
        <ecNumber evidence="2">2.7.13.3</ecNumber>
    </recommendedName>
</protein>
<keyword evidence="15" id="KW-1185">Reference proteome</keyword>
<keyword evidence="6" id="KW-0843">Virulence</keyword>
<feature type="domain" description="Response regulatory" evidence="12">
    <location>
        <begin position="873"/>
        <end position="989"/>
    </location>
</feature>
<evidence type="ECO:0000256" key="2">
    <source>
        <dbReference type="ARBA" id="ARBA00012438"/>
    </source>
</evidence>
<dbReference type="PANTHER" id="PTHR45339">
    <property type="entry name" value="HYBRID SIGNAL TRANSDUCTION HISTIDINE KINASE J"/>
    <property type="match status" value="1"/>
</dbReference>
<feature type="modified residue" description="4-aspartylphosphate" evidence="9">
    <location>
        <position position="922"/>
    </location>
</feature>
<dbReference type="Gene3D" id="3.40.50.2300">
    <property type="match status" value="1"/>
</dbReference>
<evidence type="ECO:0000256" key="5">
    <source>
        <dbReference type="ARBA" id="ARBA00023012"/>
    </source>
</evidence>
<dbReference type="PRINTS" id="PR00344">
    <property type="entry name" value="BCTRLSENSOR"/>
</dbReference>
<dbReference type="Pfam" id="PF00512">
    <property type="entry name" value="HisKA"/>
    <property type="match status" value="1"/>
</dbReference>
<dbReference type="Proteomes" id="UP000199391">
    <property type="component" value="Unassembled WGS sequence"/>
</dbReference>
<dbReference type="InterPro" id="IPR036890">
    <property type="entry name" value="HATPase_C_sf"/>
</dbReference>
<dbReference type="Pfam" id="PF13424">
    <property type="entry name" value="TPR_12"/>
    <property type="match status" value="1"/>
</dbReference>
<dbReference type="SMART" id="SM00387">
    <property type="entry name" value="HATPase_c"/>
    <property type="match status" value="1"/>
</dbReference>
<evidence type="ECO:0000259" key="11">
    <source>
        <dbReference type="PROSITE" id="PS50109"/>
    </source>
</evidence>
<evidence type="ECO:0000313" key="15">
    <source>
        <dbReference type="Proteomes" id="UP000199391"/>
    </source>
</evidence>
<dbReference type="CDD" id="cd00130">
    <property type="entry name" value="PAS"/>
    <property type="match status" value="1"/>
</dbReference>
<dbReference type="InterPro" id="IPR000014">
    <property type="entry name" value="PAS"/>
</dbReference>
<evidence type="ECO:0000256" key="7">
    <source>
        <dbReference type="ARBA" id="ARBA00058004"/>
    </source>
</evidence>
<dbReference type="InterPro" id="IPR035965">
    <property type="entry name" value="PAS-like_dom_sf"/>
</dbReference>
<name>A0A1I7M7C6_9BURK</name>
<evidence type="ECO:0000256" key="4">
    <source>
        <dbReference type="ARBA" id="ARBA00022729"/>
    </source>
</evidence>
<organism evidence="14 15">
    <name type="scientific">Pseudoduganella namucuonensis</name>
    <dbReference type="NCBI Taxonomy" id="1035707"/>
    <lineage>
        <taxon>Bacteria</taxon>
        <taxon>Pseudomonadati</taxon>
        <taxon>Pseudomonadota</taxon>
        <taxon>Betaproteobacteria</taxon>
        <taxon>Burkholderiales</taxon>
        <taxon>Oxalobacteraceae</taxon>
        <taxon>Telluria group</taxon>
        <taxon>Pseudoduganella</taxon>
    </lineage>
</organism>
<dbReference type="Gene3D" id="1.10.287.130">
    <property type="match status" value="1"/>
</dbReference>
<accession>A0A1I7M7C6</accession>
<dbReference type="Gene3D" id="3.30.565.10">
    <property type="entry name" value="Histidine kinase-like ATPase, C-terminal domain"/>
    <property type="match status" value="1"/>
</dbReference>
<dbReference type="SUPFAM" id="SSF55785">
    <property type="entry name" value="PYP-like sensor domain (PAS domain)"/>
    <property type="match status" value="1"/>
</dbReference>
<evidence type="ECO:0000256" key="3">
    <source>
        <dbReference type="ARBA" id="ARBA00022553"/>
    </source>
</evidence>
<dbReference type="InterPro" id="IPR019734">
    <property type="entry name" value="TPR_rpt"/>
</dbReference>
<evidence type="ECO:0000256" key="10">
    <source>
        <dbReference type="SAM" id="Coils"/>
    </source>
</evidence>
<dbReference type="Pfam" id="PF02518">
    <property type="entry name" value="HATPase_c"/>
    <property type="match status" value="1"/>
</dbReference>
<sequence>MGERRSPGALAGPRGGAWLLAAGCCWLAAAGAQPPQPPQLQQWREELSRAHVLVERDAPAAHALARRLRAAPADASGADRTRALNLLARTELMLAHSDAASALAERALEQARQQGDRVGQAEADMVLALSTVAQGRIDRLVSATTHAVKILDGVARPELLSEAMLRAAMTYSRLGKLDDSVAICVQAMEIARVSALPRALAFGHQCMAISFAQSDNGAEAMRHYVAMADAARADGSKILLALALSGQGGLLGTSGDLRGGEALIRQAVQLFREVGGPYYLNSCLHGLATNLSKQGRHTEALRLFDDVAGMYQRYANRIGLWWSLTARGAEHAQLGNPDAAWRDVEQSYRLAKEVGVELYVGNSARQLAALAARRGNHQLAYAYSLEAAELAAKAARDKTSARVIELTERYESESKQRHIDTLTRSNASQQAELERRALQQRWLWTVLGGSLALLACIAVFMARLRRSHRLVERLNAELEETVQQRTGALRQQTRYLRVLIDTLPCWVWFKDTDSRYLAVNRAVADTWSRDVDAMVGLADDDITPGLAALFRQEDQEVMATRQARTVEAPLATEHGVVWVETFKAAVVDDDGSVLGTVGFARDVSERKQAEAAREAALLEAQRLASLRSEFLAQMSHELRTPLNGILGYAQLLRRDPGLSEQQRAGVAVIHDSGDHLLTLINDLLDSAKIEANKLEPQLGAVPLRQCLQTLADMVKVRAEQKALAFHCDIDAAVPAVVLADEQRLRQALLNLLANAVKFTDRGGVTLRVQALDGERLRFEVADTGVGIEAGQLERIFLPFEQAGDAQRRQGGTGLGLAISRQFVRLLGGEIAVESQPGQGCRFWFELALPVLEAPAPEPAAPRWIVGYHGPRRRVLVADDQPENRRLLSDMLAPLGFEVEQAAHGRAVLDLAARRRPDLILMDVAMPGMDGLEAVRRLRGDDALRGLPVIAVSASAGAGDRQRQRDAGFDDSLSKPVNLDQLLAQVGRLLALEWRRQASPADAPRDEDDGAPLVAPPPDEMAVLHHLAQVGNMRNIIERADHLIRLDRRYRPFAGQLRRLAKGYQSQALLQLVERHLDRQAGVHHDHVA</sequence>
<feature type="domain" description="PAC" evidence="13">
    <location>
        <begin position="559"/>
        <end position="615"/>
    </location>
</feature>
<evidence type="ECO:0000313" key="14">
    <source>
        <dbReference type="EMBL" id="SFV17849.1"/>
    </source>
</evidence>
<reference evidence="15" key="1">
    <citation type="submission" date="2016-10" db="EMBL/GenBank/DDBJ databases">
        <authorList>
            <person name="Varghese N."/>
            <person name="Submissions S."/>
        </authorList>
    </citation>
    <scope>NUCLEOTIDE SEQUENCE [LARGE SCALE GENOMIC DNA]</scope>
    <source>
        <strain evidence="15">CGMCC 1.11014</strain>
    </source>
</reference>
<dbReference type="InterPro" id="IPR003594">
    <property type="entry name" value="HATPase_dom"/>
</dbReference>
<dbReference type="InterPro" id="IPR004358">
    <property type="entry name" value="Sig_transdc_His_kin-like_C"/>
</dbReference>
<dbReference type="GO" id="GO:0000155">
    <property type="term" value="F:phosphorelay sensor kinase activity"/>
    <property type="evidence" value="ECO:0007669"/>
    <property type="project" value="InterPro"/>
</dbReference>
<dbReference type="InterPro" id="IPR003661">
    <property type="entry name" value="HisK_dim/P_dom"/>
</dbReference>
<evidence type="ECO:0000256" key="1">
    <source>
        <dbReference type="ARBA" id="ARBA00000085"/>
    </source>
</evidence>
<dbReference type="NCBIfam" id="TIGR00229">
    <property type="entry name" value="sensory_box"/>
    <property type="match status" value="1"/>
</dbReference>
<dbReference type="InterPro" id="IPR013656">
    <property type="entry name" value="PAS_4"/>
</dbReference>
<evidence type="ECO:0000259" key="13">
    <source>
        <dbReference type="PROSITE" id="PS50113"/>
    </source>
</evidence>
<dbReference type="InterPro" id="IPR001789">
    <property type="entry name" value="Sig_transdc_resp-reg_receiver"/>
</dbReference>
<dbReference type="EC" id="2.7.13.3" evidence="2"/>
<dbReference type="Gene3D" id="3.30.450.20">
    <property type="entry name" value="PAS domain"/>
    <property type="match status" value="1"/>
</dbReference>
<dbReference type="PANTHER" id="PTHR45339:SF1">
    <property type="entry name" value="HYBRID SIGNAL TRANSDUCTION HISTIDINE KINASE J"/>
    <property type="match status" value="1"/>
</dbReference>